<dbReference type="AlphaFoldDB" id="A0A167G0F6"/>
<dbReference type="GO" id="GO:0003700">
    <property type="term" value="F:DNA-binding transcription factor activity"/>
    <property type="evidence" value="ECO:0007669"/>
    <property type="project" value="TreeGrafter"/>
</dbReference>
<dbReference type="GO" id="GO:0090575">
    <property type="term" value="C:RNA polymerase II transcription regulator complex"/>
    <property type="evidence" value="ECO:0007669"/>
    <property type="project" value="TreeGrafter"/>
</dbReference>
<dbReference type="PANTHER" id="PTHR10328:SF11">
    <property type="entry name" value="MAX-LIKE PROTEIN X"/>
    <property type="match status" value="1"/>
</dbReference>
<dbReference type="PROSITE" id="PS50888">
    <property type="entry name" value="BHLH"/>
    <property type="match status" value="1"/>
</dbReference>
<feature type="region of interest" description="Disordered" evidence="3">
    <location>
        <begin position="218"/>
        <end position="252"/>
    </location>
</feature>
<dbReference type="Gene3D" id="4.10.280.10">
    <property type="entry name" value="Helix-loop-helix DNA-binding domain"/>
    <property type="match status" value="1"/>
</dbReference>
<dbReference type="GeneID" id="30035620"/>
<name>A0A167G0F6_9ASCO</name>
<dbReference type="SMART" id="SM00353">
    <property type="entry name" value="HLH"/>
    <property type="match status" value="1"/>
</dbReference>
<keyword evidence="1" id="KW-0238">DNA-binding</keyword>
<feature type="compositionally biased region" description="Basic and acidic residues" evidence="3">
    <location>
        <begin position="291"/>
        <end position="301"/>
    </location>
</feature>
<keyword evidence="6" id="KW-1185">Reference proteome</keyword>
<dbReference type="Proteomes" id="UP000189580">
    <property type="component" value="Chromosome b"/>
</dbReference>
<dbReference type="Pfam" id="PF23181">
    <property type="entry name" value="bHLH_INO4"/>
    <property type="match status" value="1"/>
</dbReference>
<dbReference type="GO" id="GO:0045944">
    <property type="term" value="P:positive regulation of transcription by RNA polymerase II"/>
    <property type="evidence" value="ECO:0007669"/>
    <property type="project" value="TreeGrafter"/>
</dbReference>
<dbReference type="KEGG" id="slb:AWJ20_3582"/>
<evidence type="ECO:0000313" key="5">
    <source>
        <dbReference type="EMBL" id="ANB15938.1"/>
    </source>
</evidence>
<dbReference type="EMBL" id="CP014503">
    <property type="protein sequence ID" value="ANB15938.1"/>
    <property type="molecule type" value="Genomic_DNA"/>
</dbReference>
<reference evidence="5 6" key="1">
    <citation type="submission" date="2016-02" db="EMBL/GenBank/DDBJ databases">
        <title>Complete genome sequence and transcriptome regulation of the pentose utilising yeast Sugiyamaella lignohabitans.</title>
        <authorList>
            <person name="Bellasio M."/>
            <person name="Peymann A."/>
            <person name="Valli M."/>
            <person name="Sipitzky M."/>
            <person name="Graf A."/>
            <person name="Sauer M."/>
            <person name="Marx H."/>
            <person name="Mattanovich D."/>
        </authorList>
    </citation>
    <scope>NUCLEOTIDE SEQUENCE [LARGE SCALE GENOMIC DNA]</scope>
    <source>
        <strain evidence="5 6">CBS 10342</strain>
    </source>
</reference>
<feature type="compositionally biased region" description="Low complexity" evidence="3">
    <location>
        <begin position="238"/>
        <end position="252"/>
    </location>
</feature>
<dbReference type="GO" id="GO:0046983">
    <property type="term" value="F:protein dimerization activity"/>
    <property type="evidence" value="ECO:0007669"/>
    <property type="project" value="InterPro"/>
</dbReference>
<dbReference type="InterPro" id="IPR011598">
    <property type="entry name" value="bHLH_dom"/>
</dbReference>
<evidence type="ECO:0000259" key="4">
    <source>
        <dbReference type="PROSITE" id="PS50888"/>
    </source>
</evidence>
<proteinExistence type="predicted"/>
<organism evidence="5 6">
    <name type="scientific">Sugiyamaella lignohabitans</name>
    <dbReference type="NCBI Taxonomy" id="796027"/>
    <lineage>
        <taxon>Eukaryota</taxon>
        <taxon>Fungi</taxon>
        <taxon>Dikarya</taxon>
        <taxon>Ascomycota</taxon>
        <taxon>Saccharomycotina</taxon>
        <taxon>Dipodascomycetes</taxon>
        <taxon>Dipodascales</taxon>
        <taxon>Trichomonascaceae</taxon>
        <taxon>Sugiyamaella</taxon>
    </lineage>
</organism>
<protein>
    <recommendedName>
        <fullName evidence="4">BHLH domain-containing protein</fullName>
    </recommendedName>
</protein>
<dbReference type="OrthoDB" id="5778525at2759"/>
<evidence type="ECO:0000313" key="6">
    <source>
        <dbReference type="Proteomes" id="UP000189580"/>
    </source>
</evidence>
<feature type="region of interest" description="Disordered" evidence="3">
    <location>
        <begin position="32"/>
        <end position="89"/>
    </location>
</feature>
<feature type="compositionally biased region" description="Polar residues" evidence="3">
    <location>
        <begin position="59"/>
        <end position="75"/>
    </location>
</feature>
<dbReference type="GO" id="GO:0003677">
    <property type="term" value="F:DNA binding"/>
    <property type="evidence" value="ECO:0007669"/>
    <property type="project" value="UniProtKB-KW"/>
</dbReference>
<evidence type="ECO:0000256" key="3">
    <source>
        <dbReference type="SAM" id="MobiDB-lite"/>
    </source>
</evidence>
<evidence type="ECO:0000256" key="1">
    <source>
        <dbReference type="ARBA" id="ARBA00023125"/>
    </source>
</evidence>
<sequence length="634" mass="69795">MQVNDSFDDELGFPNDFDAAFSFFSSDLVNLSGADDENDGHEPPNIEPAGPVDRIPSRRGSSATLAGNDQINSSPGKKRSKQASKPLLNEQESSAFATFLENMLEDPNFLFDPKLSADLPQPQLSEWDTLEQEMNAAADAVERSIAGKSDLESSQSMPTVTAATGLGLTLRTANRSHPAGLDTEPRPATHSHSRGIGQNSTNAEYKLRLPLRAYNLSFGGSPDNSSDSGHDGDSQTKSLLVPPLTASPSTSVSSVSLDVSTAILPSTAPLISVPKPDSTNGSAYGLSLRPLQERSPKDVRPDRNLIIDNSQLTHQKLLHHRPASESTATQYSQLINQPLAVEQNEQQQQQQQQQLVRLTATPQSQATYSVSRQQSYSYTYPQPQQQQLQQHHHSQSQPQPQPPVLYTQGTQQYSRISQPQGGQYQQYSTQNQSPLLPVPRQVSNISESNQLVPIQPRPHLVNNTTRAVLLHDPILQQELQYPRQELDIIARSPAVIEGPVPRPISPLAFGTSAEAFASDTPHSDNSSLSPSQSEDSKRKKRRRQQLSEDQKRRNHMSSERKRRDLIKQHFDRLFELVPSLSDQSPLKAGSSKSIVLSSVYDHMTYLVNRNKSLRALLAAKGISCASIVDSTRVI</sequence>
<feature type="region of interest" description="Disordered" evidence="3">
    <location>
        <begin position="366"/>
        <end position="430"/>
    </location>
</feature>
<feature type="compositionally biased region" description="Basic and acidic residues" evidence="3">
    <location>
        <begin position="545"/>
        <end position="562"/>
    </location>
</feature>
<dbReference type="SUPFAM" id="SSF47459">
    <property type="entry name" value="HLH, helix-loop-helix DNA-binding domain"/>
    <property type="match status" value="1"/>
</dbReference>
<feature type="compositionally biased region" description="Polar residues" evidence="3">
    <location>
        <begin position="523"/>
        <end position="533"/>
    </location>
</feature>
<dbReference type="PANTHER" id="PTHR10328">
    <property type="entry name" value="PROTEIN MAX MYC-ASSOCIATED FACTOR X"/>
    <property type="match status" value="1"/>
</dbReference>
<feature type="region of interest" description="Disordered" evidence="3">
    <location>
        <begin position="173"/>
        <end position="202"/>
    </location>
</feature>
<dbReference type="InterPro" id="IPR057072">
    <property type="entry name" value="bHLH_INO4"/>
</dbReference>
<feature type="region of interest" description="Disordered" evidence="3">
    <location>
        <begin position="516"/>
        <end position="562"/>
    </location>
</feature>
<feature type="compositionally biased region" description="Low complexity" evidence="3">
    <location>
        <begin position="218"/>
        <end position="227"/>
    </location>
</feature>
<keyword evidence="2" id="KW-0539">Nucleus</keyword>
<dbReference type="InterPro" id="IPR036638">
    <property type="entry name" value="HLH_DNA-bd_sf"/>
</dbReference>
<feature type="compositionally biased region" description="Low complexity" evidence="3">
    <location>
        <begin position="373"/>
        <end position="389"/>
    </location>
</feature>
<feature type="region of interest" description="Disordered" evidence="3">
    <location>
        <begin position="269"/>
        <end position="301"/>
    </location>
</feature>
<feature type="compositionally biased region" description="Polar residues" evidence="3">
    <location>
        <begin position="407"/>
        <end position="417"/>
    </location>
</feature>
<evidence type="ECO:0000256" key="2">
    <source>
        <dbReference type="ARBA" id="ARBA00023242"/>
    </source>
</evidence>
<gene>
    <name evidence="5" type="ORF">AWJ20_3582</name>
</gene>
<dbReference type="RefSeq" id="XP_018738415.1">
    <property type="nucleotide sequence ID" value="XM_018880612.1"/>
</dbReference>
<feature type="domain" description="BHLH" evidence="4">
    <location>
        <begin position="550"/>
        <end position="606"/>
    </location>
</feature>
<accession>A0A167G0F6</accession>
<feature type="compositionally biased region" description="Low complexity" evidence="3">
    <location>
        <begin position="418"/>
        <end position="430"/>
    </location>
</feature>